<keyword evidence="5" id="KW-0067">ATP-binding</keyword>
<dbReference type="Gene3D" id="3.40.50.10840">
    <property type="entry name" value="Putative sugar-binding, N-terminal domain"/>
    <property type="match status" value="1"/>
</dbReference>
<dbReference type="GO" id="GO:0000027">
    <property type="term" value="P:ribosomal large subunit assembly"/>
    <property type="evidence" value="ECO:0007669"/>
    <property type="project" value="TreeGrafter"/>
</dbReference>
<evidence type="ECO:0000256" key="7">
    <source>
        <dbReference type="ARBA" id="ARBA00023242"/>
    </source>
</evidence>
<dbReference type="InterPro" id="IPR037051">
    <property type="entry name" value="4-carb_acid_sugar_kinase_N_sf"/>
</dbReference>
<evidence type="ECO:0000259" key="8">
    <source>
        <dbReference type="Pfam" id="PF07005"/>
    </source>
</evidence>
<accession>A0AA36EQB0</accession>
<evidence type="ECO:0000313" key="10">
    <source>
        <dbReference type="EMBL" id="CAI9303868.1"/>
    </source>
</evidence>
<dbReference type="GO" id="GO:0005524">
    <property type="term" value="F:ATP binding"/>
    <property type="evidence" value="ECO:0007669"/>
    <property type="project" value="UniProtKB-KW"/>
</dbReference>
<dbReference type="PANTHER" id="PTHR48103:SF2">
    <property type="entry name" value="MIDASIN"/>
    <property type="match status" value="1"/>
</dbReference>
<dbReference type="AlphaFoldDB" id="A0AA36EQB0"/>
<dbReference type="Pfam" id="PF08767">
    <property type="entry name" value="CRM1_C"/>
    <property type="match status" value="1"/>
</dbReference>
<dbReference type="InterPro" id="IPR014877">
    <property type="entry name" value="XPO1_C_dom"/>
</dbReference>
<dbReference type="EMBL" id="OX465085">
    <property type="protein sequence ID" value="CAI9303868.1"/>
    <property type="molecule type" value="Genomic_DNA"/>
</dbReference>
<dbReference type="Pfam" id="PF07005">
    <property type="entry name" value="SBD_N"/>
    <property type="match status" value="1"/>
</dbReference>
<feature type="domain" description="Four-carbon acid sugar kinase N-terminal" evidence="8">
    <location>
        <begin position="163"/>
        <end position="239"/>
    </location>
</feature>
<dbReference type="SUPFAM" id="SSF48371">
    <property type="entry name" value="ARM repeat"/>
    <property type="match status" value="1"/>
</dbReference>
<evidence type="ECO:0000256" key="1">
    <source>
        <dbReference type="ARBA" id="ARBA00004123"/>
    </source>
</evidence>
<sequence>MVQNLSQQSDVADLLGGFKPMNAQFLCLPLYQEFESLFRSTFSLKDNENFLAILRKSVSDKNWNVLSSGLQKGVRTVVKIGTQNPEGVFITAFKNGFYCTSKRIFYHKLEMLKNFQNLEFCSQFYRSYFVMIVQEIFIVPTNTSHKLGFRLHVLGCSTYSACSNKASALITNICQNLITTTKSVRNNDYTVVLRGDSTLRGHFPGEPDAVVSVLGEMDAWIICPFFLQGGHFTIEDVHLPILISTILQNPFCLTTKYKSILG</sequence>
<evidence type="ECO:0000256" key="2">
    <source>
        <dbReference type="ARBA" id="ARBA00009466"/>
    </source>
</evidence>
<comment type="subcellular location">
    <subcellularLocation>
        <location evidence="1">Nucleus</location>
    </subcellularLocation>
</comment>
<reference evidence="10" key="1">
    <citation type="submission" date="2023-04" db="EMBL/GenBank/DDBJ databases">
        <authorList>
            <person name="Vijverberg K."/>
            <person name="Xiong W."/>
            <person name="Schranz E."/>
        </authorList>
    </citation>
    <scope>NUCLEOTIDE SEQUENCE</scope>
</reference>
<keyword evidence="3" id="KW-0813">Transport</keyword>
<dbReference type="GO" id="GO:0000055">
    <property type="term" value="P:ribosomal large subunit export from nucleus"/>
    <property type="evidence" value="ECO:0007669"/>
    <property type="project" value="TreeGrafter"/>
</dbReference>
<dbReference type="GO" id="GO:0005049">
    <property type="term" value="F:nuclear export signal receptor activity"/>
    <property type="evidence" value="ECO:0007669"/>
    <property type="project" value="InterPro"/>
</dbReference>
<protein>
    <submittedName>
        <fullName evidence="10">Uncharacterized protein</fullName>
    </submittedName>
</protein>
<dbReference type="Proteomes" id="UP001177003">
    <property type="component" value="Chromosome 9"/>
</dbReference>
<comment type="similarity">
    <text evidence="2">Belongs to the exportin family.</text>
</comment>
<dbReference type="GO" id="GO:0005634">
    <property type="term" value="C:nucleus"/>
    <property type="evidence" value="ECO:0007669"/>
    <property type="project" value="UniProtKB-SubCell"/>
</dbReference>
<evidence type="ECO:0000259" key="9">
    <source>
        <dbReference type="Pfam" id="PF08767"/>
    </source>
</evidence>
<keyword evidence="7" id="KW-0539">Nucleus</keyword>
<evidence type="ECO:0000256" key="6">
    <source>
        <dbReference type="ARBA" id="ARBA00022927"/>
    </source>
</evidence>
<dbReference type="InterPro" id="IPR010737">
    <property type="entry name" value="4-carb_acid_sugar_kinase_N"/>
</dbReference>
<evidence type="ECO:0000256" key="5">
    <source>
        <dbReference type="ARBA" id="ARBA00022840"/>
    </source>
</evidence>
<feature type="domain" description="Exportin-1 C-terminal" evidence="9">
    <location>
        <begin position="109"/>
        <end position="153"/>
    </location>
</feature>
<dbReference type="GO" id="GO:0015031">
    <property type="term" value="P:protein transport"/>
    <property type="evidence" value="ECO:0007669"/>
    <property type="project" value="UniProtKB-KW"/>
</dbReference>
<keyword evidence="6" id="KW-0653">Protein transport</keyword>
<dbReference type="GO" id="GO:0030687">
    <property type="term" value="C:preribosome, large subunit precursor"/>
    <property type="evidence" value="ECO:0007669"/>
    <property type="project" value="TreeGrafter"/>
</dbReference>
<proteinExistence type="inferred from homology"/>
<dbReference type="PANTHER" id="PTHR48103">
    <property type="entry name" value="MIDASIN-RELATED"/>
    <property type="match status" value="1"/>
</dbReference>
<dbReference type="InterPro" id="IPR016024">
    <property type="entry name" value="ARM-type_fold"/>
</dbReference>
<evidence type="ECO:0000256" key="3">
    <source>
        <dbReference type="ARBA" id="ARBA00022448"/>
    </source>
</evidence>
<gene>
    <name evidence="10" type="ORF">LSALG_LOCUS42283</name>
</gene>
<dbReference type="SUPFAM" id="SSF142764">
    <property type="entry name" value="YgbK-like"/>
    <property type="match status" value="1"/>
</dbReference>
<keyword evidence="4" id="KW-0547">Nucleotide-binding</keyword>
<organism evidence="10 11">
    <name type="scientific">Lactuca saligna</name>
    <name type="common">Willowleaf lettuce</name>
    <dbReference type="NCBI Taxonomy" id="75948"/>
    <lineage>
        <taxon>Eukaryota</taxon>
        <taxon>Viridiplantae</taxon>
        <taxon>Streptophyta</taxon>
        <taxon>Embryophyta</taxon>
        <taxon>Tracheophyta</taxon>
        <taxon>Spermatophyta</taxon>
        <taxon>Magnoliopsida</taxon>
        <taxon>eudicotyledons</taxon>
        <taxon>Gunneridae</taxon>
        <taxon>Pentapetalae</taxon>
        <taxon>asterids</taxon>
        <taxon>campanulids</taxon>
        <taxon>Asterales</taxon>
        <taxon>Asteraceae</taxon>
        <taxon>Cichorioideae</taxon>
        <taxon>Cichorieae</taxon>
        <taxon>Lactucinae</taxon>
        <taxon>Lactuca</taxon>
    </lineage>
</organism>
<evidence type="ECO:0000313" key="11">
    <source>
        <dbReference type="Proteomes" id="UP001177003"/>
    </source>
</evidence>
<evidence type="ECO:0000256" key="4">
    <source>
        <dbReference type="ARBA" id="ARBA00022741"/>
    </source>
</evidence>
<name>A0AA36EQB0_LACSI</name>
<keyword evidence="11" id="KW-1185">Reference proteome</keyword>